<dbReference type="InterPro" id="IPR018168">
    <property type="entry name" value="Ubi_Hdrlase_CS"/>
</dbReference>
<evidence type="ECO:0000259" key="8">
    <source>
        <dbReference type="Pfam" id="PF01494"/>
    </source>
</evidence>
<dbReference type="Gene3D" id="3.50.50.60">
    <property type="entry name" value="FAD/NAD(P)-binding domain"/>
    <property type="match status" value="2"/>
</dbReference>
<dbReference type="NCBIfam" id="TIGR01988">
    <property type="entry name" value="Ubi-OHases"/>
    <property type="match status" value="1"/>
</dbReference>
<evidence type="ECO:0000256" key="3">
    <source>
        <dbReference type="ARBA" id="ARBA00005349"/>
    </source>
</evidence>
<accession>A0ABZ2C2K3</accession>
<dbReference type="Proteomes" id="UP001330434">
    <property type="component" value="Chromosome"/>
</dbReference>
<evidence type="ECO:0000313" key="9">
    <source>
        <dbReference type="EMBL" id="WVX65938.1"/>
    </source>
</evidence>
<evidence type="ECO:0000256" key="2">
    <source>
        <dbReference type="ARBA" id="ARBA00004749"/>
    </source>
</evidence>
<keyword evidence="10" id="KW-1185">Reference proteome</keyword>
<evidence type="ECO:0000313" key="10">
    <source>
        <dbReference type="Proteomes" id="UP001330434"/>
    </source>
</evidence>
<dbReference type="PANTHER" id="PTHR43876:SF7">
    <property type="entry name" value="UBIQUINONE BIOSYNTHESIS MONOOXYGENASE COQ6, MITOCHONDRIAL"/>
    <property type="match status" value="1"/>
</dbReference>
<gene>
    <name evidence="9" type="ORF">Bealeia1_00104</name>
</gene>
<keyword evidence="4" id="KW-0285">Flavoprotein</keyword>
<dbReference type="InterPro" id="IPR036188">
    <property type="entry name" value="FAD/NAD-bd_sf"/>
</dbReference>
<name>A0ABZ2C2K3_9PROT</name>
<dbReference type="PANTHER" id="PTHR43876">
    <property type="entry name" value="UBIQUINONE BIOSYNTHESIS MONOOXYGENASE COQ6, MITOCHONDRIAL"/>
    <property type="match status" value="1"/>
</dbReference>
<evidence type="ECO:0000256" key="4">
    <source>
        <dbReference type="ARBA" id="ARBA00022630"/>
    </source>
</evidence>
<dbReference type="Pfam" id="PF01494">
    <property type="entry name" value="FAD_binding_3"/>
    <property type="match status" value="1"/>
</dbReference>
<evidence type="ECO:0000256" key="7">
    <source>
        <dbReference type="ARBA" id="ARBA00023033"/>
    </source>
</evidence>
<evidence type="ECO:0000256" key="5">
    <source>
        <dbReference type="ARBA" id="ARBA00022827"/>
    </source>
</evidence>
<dbReference type="EMBL" id="CP133270">
    <property type="protein sequence ID" value="WVX65938.1"/>
    <property type="molecule type" value="Genomic_DNA"/>
</dbReference>
<sequence>MGRQKNKLLDVIICGGGFTGSLMAKALSDQGLEVAIFDKRDFRTPLTQDGRTFAITLGSQIYLETLGIWEKLKSDPTPISHILITDHKSDHRLHYDAKALGLGPMGYMVTAEDLDQALKASLSNSKNIQFVESDEVVEMKSNISQIQMTLKSGRILKATLVIAADGKNSKLRDLAGLASKTIPYHQHAIVGVVSHEKPHHHIAFEHFTPFGPLAFLPLAGNTSAFVWSLETEKSEVMMTLKDVEFCQELESTFGETLGRFQFQGLRQSYPLSLTTCRAIASDRLVLIGDAAHAMHPVAGQGLNLGIRDVESFSTALREAQKLGLDFGSPTLLENYVKSRKWDQTSLLSSTHGLIRLFGNSSRFLRFMRGSGLSLVNSIKPLKLFFMKRAMGVE</sequence>
<keyword evidence="5" id="KW-0274">FAD</keyword>
<dbReference type="RefSeq" id="WP_331256506.1">
    <property type="nucleotide sequence ID" value="NZ_CP133270.1"/>
</dbReference>
<dbReference type="PROSITE" id="PS01304">
    <property type="entry name" value="UBIH"/>
    <property type="match status" value="1"/>
</dbReference>
<comment type="pathway">
    <text evidence="2">Cofactor biosynthesis; ubiquinone biosynthesis.</text>
</comment>
<dbReference type="PRINTS" id="PR00420">
    <property type="entry name" value="RNGMNOXGNASE"/>
</dbReference>
<evidence type="ECO:0000256" key="1">
    <source>
        <dbReference type="ARBA" id="ARBA00001974"/>
    </source>
</evidence>
<dbReference type="InterPro" id="IPR051205">
    <property type="entry name" value="UbiH/COQ6_monooxygenase"/>
</dbReference>
<dbReference type="InterPro" id="IPR002938">
    <property type="entry name" value="FAD-bd"/>
</dbReference>
<proteinExistence type="inferred from homology"/>
<protein>
    <submittedName>
        <fullName evidence="9">2-octaprenyl-6-methoxyphenol hydroxylase</fullName>
    </submittedName>
</protein>
<keyword evidence="7" id="KW-0503">Monooxygenase</keyword>
<organism evidence="9 10">
    <name type="scientific">Candidatus Bealeia paramacronuclearis</name>
    <dbReference type="NCBI Taxonomy" id="1921001"/>
    <lineage>
        <taxon>Bacteria</taxon>
        <taxon>Pseudomonadati</taxon>
        <taxon>Pseudomonadota</taxon>
        <taxon>Alphaproteobacteria</taxon>
        <taxon>Holosporales</taxon>
        <taxon>Holosporaceae</taxon>
        <taxon>Candidatus Bealeia</taxon>
    </lineage>
</organism>
<comment type="similarity">
    <text evidence="3">Belongs to the UbiH/COQ6 family.</text>
</comment>
<reference evidence="9 10" key="1">
    <citation type="journal article" date="2024" name="Environ. Microbiol.">
        <title>Novel evolutionary insights on the interactions of the Holosporales (Alphaproteobacteria) with eukaryotic hosts from comparative genomics.</title>
        <authorList>
            <person name="Giovannini M."/>
            <person name="Petroni G."/>
            <person name="Castelli M."/>
        </authorList>
    </citation>
    <scope>NUCLEOTIDE SEQUENCE [LARGE SCALE GENOMIC DNA]</scope>
    <source>
        <strain evidence="9 10">US_Bl 15I1</strain>
    </source>
</reference>
<evidence type="ECO:0000256" key="6">
    <source>
        <dbReference type="ARBA" id="ARBA00023002"/>
    </source>
</evidence>
<comment type="cofactor">
    <cofactor evidence="1">
        <name>FAD</name>
        <dbReference type="ChEBI" id="CHEBI:57692"/>
    </cofactor>
</comment>
<feature type="domain" description="FAD-binding" evidence="8">
    <location>
        <begin position="10"/>
        <end position="340"/>
    </location>
</feature>
<dbReference type="InterPro" id="IPR010971">
    <property type="entry name" value="UbiH/COQ6"/>
</dbReference>
<dbReference type="SUPFAM" id="SSF51905">
    <property type="entry name" value="FAD/NAD(P)-binding domain"/>
    <property type="match status" value="1"/>
</dbReference>
<keyword evidence="6" id="KW-0560">Oxidoreductase</keyword>